<name>A0A7S2QNG0_9DINO</name>
<reference evidence="2" key="1">
    <citation type="submission" date="2021-01" db="EMBL/GenBank/DDBJ databases">
        <authorList>
            <person name="Corre E."/>
            <person name="Pelletier E."/>
            <person name="Niang G."/>
            <person name="Scheremetjew M."/>
            <person name="Finn R."/>
            <person name="Kale V."/>
            <person name="Holt S."/>
            <person name="Cochrane G."/>
            <person name="Meng A."/>
            <person name="Brown T."/>
            <person name="Cohen L."/>
        </authorList>
    </citation>
    <scope>NUCLEOTIDE SEQUENCE</scope>
    <source>
        <strain evidence="2">RCC3387</strain>
    </source>
</reference>
<evidence type="ECO:0000313" key="2">
    <source>
        <dbReference type="EMBL" id="CAD9647259.1"/>
    </source>
</evidence>
<evidence type="ECO:0000256" key="1">
    <source>
        <dbReference type="SAM" id="Phobius"/>
    </source>
</evidence>
<keyword evidence="1" id="KW-0472">Membrane</keyword>
<accession>A0A7S2QNG0</accession>
<keyword evidence="1" id="KW-0812">Transmembrane</keyword>
<feature type="transmembrane region" description="Helical" evidence="1">
    <location>
        <begin position="15"/>
        <end position="37"/>
    </location>
</feature>
<organism evidence="2">
    <name type="scientific">Zooxanthella nutricula</name>
    <dbReference type="NCBI Taxonomy" id="1333877"/>
    <lineage>
        <taxon>Eukaryota</taxon>
        <taxon>Sar</taxon>
        <taxon>Alveolata</taxon>
        <taxon>Dinophyceae</taxon>
        <taxon>Peridiniales</taxon>
        <taxon>Peridiniales incertae sedis</taxon>
        <taxon>Zooxanthella</taxon>
    </lineage>
</organism>
<keyword evidence="1" id="KW-1133">Transmembrane helix</keyword>
<gene>
    <name evidence="2" type="ORF">BRAN1462_LOCUS65081</name>
</gene>
<feature type="transmembrane region" description="Helical" evidence="1">
    <location>
        <begin position="58"/>
        <end position="79"/>
    </location>
</feature>
<feature type="transmembrane region" description="Helical" evidence="1">
    <location>
        <begin position="197"/>
        <end position="218"/>
    </location>
</feature>
<sequence length="387" mass="42750">MCSAASSACSRFKQIAYILCELFELGYVVNHLLLAYVDVRNGGGLTELSKYAPDYASIVLRYFPWLVVILLRSGLGWSGCDSVETSGNLSLLLYFLRINEVLTSLMMGVYLVPFYDSDSQVRTPSTSLGAAIFPVALATYGCLTPYQLLHKLINMDSTSQQTEDDPEVLAAVTKFQDFEEKNEIFATNRYLDIESSLFIAFVFCVAQTLLSVFVVSGIMKPIRHQSNQADVYAVCAVVVQMVASSGEIGGDACEDMPFFAVLMKSKQQIRIQREGAVAKDVEGTRRLYCRVLMTTLVNHVYRKLILCAIPLVLMRAEGPMPFVKDAFAIVLVATLDNSSMGVKRFKLVQKEQDDGDGTSTVKDVSLCADPRREDASTQALLNVRGHP</sequence>
<feature type="transmembrane region" description="Helical" evidence="1">
    <location>
        <begin position="91"/>
        <end position="115"/>
    </location>
</feature>
<feature type="transmembrane region" description="Helical" evidence="1">
    <location>
        <begin position="127"/>
        <end position="149"/>
    </location>
</feature>
<proteinExistence type="predicted"/>
<dbReference type="AlphaFoldDB" id="A0A7S2QNG0"/>
<protein>
    <submittedName>
        <fullName evidence="2">Uncharacterized protein</fullName>
    </submittedName>
</protein>
<dbReference type="EMBL" id="HBGW01102964">
    <property type="protein sequence ID" value="CAD9647259.1"/>
    <property type="molecule type" value="Transcribed_RNA"/>
</dbReference>